<dbReference type="Proteomes" id="UP000146683">
    <property type="component" value="Genome"/>
</dbReference>
<sequence>MANTQNSVMDFVDTNVIEVVRGQGSLYHVILEKATKLAIPDEYILEDFYSDTYKHQVMVLEKYPRCGPMTGATMRMSWRSERWYSHCRGERGGRVIILHGGVILSCNVLDVCRHFYILLDYLEILYLLDYIL</sequence>
<dbReference type="EMBL" id="KR075885">
    <property type="protein sequence ID" value="ALN37797.1"/>
    <property type="molecule type" value="Genomic_DNA"/>
</dbReference>
<organism evidence="1 7">
    <name type="scientific">Ranavirus ambystoma1</name>
    <dbReference type="NCBI Taxonomy" id="265294"/>
    <lineage>
        <taxon>Viruses</taxon>
        <taxon>Varidnaviria</taxon>
        <taxon>Bamfordvirae</taxon>
        <taxon>Nucleocytoviricota</taxon>
        <taxon>Megaviricetes</taxon>
        <taxon>Pimascovirales</taxon>
        <taxon>Pimascovirales incertae sedis</taxon>
        <taxon>Iridoviridae</taxon>
        <taxon>Alphairidovirinae</taxon>
        <taxon>Ranavirus</taxon>
    </lineage>
</organism>
<gene>
    <name evidence="3" type="ORF">89R</name>
    <name evidence="1" type="ORF">96R</name>
</gene>
<evidence type="ECO:0000313" key="3">
    <source>
        <dbReference type="EMBL" id="ALN37591.1"/>
    </source>
</evidence>
<evidence type="ECO:0000313" key="4">
    <source>
        <dbReference type="EMBL" id="ALN37797.1"/>
    </source>
</evidence>
<protein>
    <submittedName>
        <fullName evidence="1">Uncharacterized protein</fullName>
    </submittedName>
</protein>
<name>A0A0U2RVP3_9VIRU</name>
<dbReference type="Proteomes" id="UP000140086">
    <property type="component" value="Segment"/>
</dbReference>
<dbReference type="Proteomes" id="UP000139180">
    <property type="component" value="Segment"/>
</dbReference>
<dbReference type="EMBL" id="KR075881">
    <property type="protein sequence ID" value="ALN37397.1"/>
    <property type="molecule type" value="Genomic_DNA"/>
</dbReference>
<dbReference type="EMBL" id="KR075883">
    <property type="protein sequence ID" value="ALN37591.1"/>
    <property type="molecule type" value="Genomic_DNA"/>
</dbReference>
<reference evidence="5 6" key="1">
    <citation type="journal article" date="2015" name="G3 (Bethesda)">
        <title>Comparative Genomics of an Emerging Amphibian Virus.</title>
        <authorList>
            <person name="Epstein B."/>
            <person name="Storfer A."/>
        </authorList>
    </citation>
    <scope>NUCLEOTIDE SEQUENCE [LARGE SCALE GENOMIC DNA]</scope>
    <source>
        <strain evidence="4">DO-ATV</strain>
        <strain evidence="3">DOT312</strain>
        <strain evidence="2">JMH</strain>
        <strain evidence="1">SLV</strain>
    </source>
</reference>
<evidence type="ECO:0000313" key="5">
    <source>
        <dbReference type="Proteomes" id="UP000104582"/>
    </source>
</evidence>
<evidence type="ECO:0000313" key="2">
    <source>
        <dbReference type="EMBL" id="ALN37397.1"/>
    </source>
</evidence>
<proteinExistence type="predicted"/>
<evidence type="ECO:0000313" key="6">
    <source>
        <dbReference type="Proteomes" id="UP000139180"/>
    </source>
</evidence>
<accession>A0A0U2RVP3</accession>
<dbReference type="Proteomes" id="UP000104582">
    <property type="component" value="Genome"/>
</dbReference>
<evidence type="ECO:0000313" key="1">
    <source>
        <dbReference type="EMBL" id="ALN37097.1"/>
    </source>
</evidence>
<evidence type="ECO:0000313" key="7">
    <source>
        <dbReference type="Proteomes" id="UP000146683"/>
    </source>
</evidence>
<dbReference type="EMBL" id="KR075878">
    <property type="protein sequence ID" value="ALN37097.1"/>
    <property type="molecule type" value="Genomic_DNA"/>
</dbReference>